<protein>
    <submittedName>
        <fullName evidence="1">Uncharacterized protein</fullName>
    </submittedName>
</protein>
<evidence type="ECO:0000313" key="2">
    <source>
        <dbReference type="Proteomes" id="UP000824881"/>
    </source>
</evidence>
<dbReference type="Proteomes" id="UP000824881">
    <property type="component" value="Unassembled WGS sequence"/>
</dbReference>
<organism evidence="1 2">
    <name type="scientific">Pleurotus cornucopiae</name>
    <name type="common">Cornucopia mushroom</name>
    <dbReference type="NCBI Taxonomy" id="5321"/>
    <lineage>
        <taxon>Eukaryota</taxon>
        <taxon>Fungi</taxon>
        <taxon>Dikarya</taxon>
        <taxon>Basidiomycota</taxon>
        <taxon>Agaricomycotina</taxon>
        <taxon>Agaricomycetes</taxon>
        <taxon>Agaricomycetidae</taxon>
        <taxon>Agaricales</taxon>
        <taxon>Pleurotineae</taxon>
        <taxon>Pleurotaceae</taxon>
        <taxon>Pleurotus</taxon>
    </lineage>
</organism>
<keyword evidence="2" id="KW-1185">Reference proteome</keyword>
<gene>
    <name evidence="1" type="ORF">CCMSSC00406_0009682</name>
</gene>
<sequence>MEPRAQATPPTPLARVHIQVSPQGIPRRPRSQRTHFSNAHIHDNNTNNHTNKTQMRNNKTDVHTNTKEGFQAKMQAHLPRLLRRPTRPLPARAQAQAQGTSHPPARPQPPSSLSEKAPVPEKVPARPGPALVDARVRVLAPAYRGVPARPRTPLFLPSKSSAPTTPTFSLTPAPAPRESAPAVSLDGADILSCARRESRGEEGVTFAAAPLWRKIPGHDGVGMEMAGEGFARGFWERPSVGSKKERQTGKGKGREKDFGVQGSVPLRDLPHSSQSRTLKVLHLDLDSELTSDDVIPCHFPALKRLHFGPSSTPIFQPIEVANLLSRILPPHCEISLDQSAEIDCEKFKQVQTWLPILIKARMEGRATVTELIKVEEPATFTL</sequence>
<name>A0ACB7IZ80_PLECO</name>
<dbReference type="EMBL" id="WQMT02000004">
    <property type="protein sequence ID" value="KAG9223582.1"/>
    <property type="molecule type" value="Genomic_DNA"/>
</dbReference>
<evidence type="ECO:0000313" key="1">
    <source>
        <dbReference type="EMBL" id="KAG9223582.1"/>
    </source>
</evidence>
<reference evidence="1 2" key="1">
    <citation type="journal article" date="2021" name="Appl. Environ. Microbiol.">
        <title>Genetic linkage and physical mapping for an oyster mushroom Pleurotus cornucopiae and QTL analysis for the trait cap color.</title>
        <authorList>
            <person name="Zhang Y."/>
            <person name="Gao W."/>
            <person name="Sonnenberg A."/>
            <person name="Chen Q."/>
            <person name="Zhang J."/>
            <person name="Huang C."/>
        </authorList>
    </citation>
    <scope>NUCLEOTIDE SEQUENCE [LARGE SCALE GENOMIC DNA]</scope>
    <source>
        <strain evidence="1">CCMSSC00406</strain>
    </source>
</reference>
<proteinExistence type="predicted"/>
<comment type="caution">
    <text evidence="1">The sequence shown here is derived from an EMBL/GenBank/DDBJ whole genome shotgun (WGS) entry which is preliminary data.</text>
</comment>
<accession>A0ACB7IZ80</accession>